<dbReference type="Gene3D" id="1.20.1250.20">
    <property type="entry name" value="MFS general substrate transporter like domains"/>
    <property type="match status" value="2"/>
</dbReference>
<comment type="caution">
    <text evidence="7">The sequence shown here is derived from an EMBL/GenBank/DDBJ whole genome shotgun (WGS) entry which is preliminary data.</text>
</comment>
<evidence type="ECO:0000256" key="5">
    <source>
        <dbReference type="SAM" id="Phobius"/>
    </source>
</evidence>
<feature type="transmembrane region" description="Helical" evidence="5">
    <location>
        <begin position="209"/>
        <end position="230"/>
    </location>
</feature>
<feature type="transmembrane region" description="Helical" evidence="5">
    <location>
        <begin position="147"/>
        <end position="167"/>
    </location>
</feature>
<evidence type="ECO:0000256" key="2">
    <source>
        <dbReference type="ARBA" id="ARBA00022692"/>
    </source>
</evidence>
<accession>A0ABD6EBJ5</accession>
<dbReference type="AlphaFoldDB" id="A0ABD6EBJ5"/>
<gene>
    <name evidence="7" type="ORF">AB6A40_004067</name>
</gene>
<feature type="domain" description="Major facilitator superfamily (MFS) profile" evidence="6">
    <location>
        <begin position="45"/>
        <end position="499"/>
    </location>
</feature>
<evidence type="ECO:0000313" key="7">
    <source>
        <dbReference type="EMBL" id="MFH4977358.1"/>
    </source>
</evidence>
<dbReference type="Proteomes" id="UP001608902">
    <property type="component" value="Unassembled WGS sequence"/>
</dbReference>
<reference evidence="7 8" key="1">
    <citation type="submission" date="2024-08" db="EMBL/GenBank/DDBJ databases">
        <title>Gnathostoma spinigerum genome.</title>
        <authorList>
            <person name="Gonzalez-Bertolin B."/>
            <person name="Monzon S."/>
            <person name="Zaballos A."/>
            <person name="Jimenez P."/>
            <person name="Dekumyoy P."/>
            <person name="Varona S."/>
            <person name="Cuesta I."/>
            <person name="Sumanam S."/>
            <person name="Adisakwattana P."/>
            <person name="Gasser R.B."/>
            <person name="Hernandez-Gonzalez A."/>
            <person name="Young N.D."/>
            <person name="Perteguer M.J."/>
        </authorList>
    </citation>
    <scope>NUCLEOTIDE SEQUENCE [LARGE SCALE GENOMIC DNA]</scope>
    <source>
        <strain evidence="7">AL3</strain>
        <tissue evidence="7">Liver</tissue>
    </source>
</reference>
<dbReference type="GO" id="GO:0016020">
    <property type="term" value="C:membrane"/>
    <property type="evidence" value="ECO:0007669"/>
    <property type="project" value="UniProtKB-SubCell"/>
</dbReference>
<keyword evidence="2 5" id="KW-0812">Transmembrane</keyword>
<dbReference type="SUPFAM" id="SSF103473">
    <property type="entry name" value="MFS general substrate transporter"/>
    <property type="match status" value="1"/>
</dbReference>
<dbReference type="Pfam" id="PF07690">
    <property type="entry name" value="MFS_1"/>
    <property type="match status" value="1"/>
</dbReference>
<dbReference type="InterPro" id="IPR020846">
    <property type="entry name" value="MFS_dom"/>
</dbReference>
<feature type="transmembrane region" description="Helical" evidence="5">
    <location>
        <begin position="408"/>
        <end position="428"/>
    </location>
</feature>
<feature type="transmembrane region" description="Helical" evidence="5">
    <location>
        <begin position="342"/>
        <end position="362"/>
    </location>
</feature>
<dbReference type="FunFam" id="1.20.1250.20:FF:000355">
    <property type="entry name" value="SLC (SoLute Carrier) homolog"/>
    <property type="match status" value="1"/>
</dbReference>
<dbReference type="InterPro" id="IPR050382">
    <property type="entry name" value="MFS_Na/Anion_cotransporter"/>
</dbReference>
<comment type="subcellular location">
    <subcellularLocation>
        <location evidence="1">Membrane</location>
        <topology evidence="1">Multi-pass membrane protein</topology>
    </subcellularLocation>
</comment>
<feature type="transmembrane region" description="Helical" evidence="5">
    <location>
        <begin position="475"/>
        <end position="497"/>
    </location>
</feature>
<keyword evidence="4 5" id="KW-0472">Membrane</keyword>
<feature type="transmembrane region" description="Helical" evidence="5">
    <location>
        <begin position="179"/>
        <end position="197"/>
    </location>
</feature>
<feature type="transmembrane region" description="Helical" evidence="5">
    <location>
        <begin position="440"/>
        <end position="463"/>
    </location>
</feature>
<dbReference type="EMBL" id="JBGFUD010002240">
    <property type="protein sequence ID" value="MFH4977358.1"/>
    <property type="molecule type" value="Genomic_DNA"/>
</dbReference>
<keyword evidence="8" id="KW-1185">Reference proteome</keyword>
<evidence type="ECO:0000313" key="8">
    <source>
        <dbReference type="Proteomes" id="UP001608902"/>
    </source>
</evidence>
<name>A0ABD6EBJ5_9BILA</name>
<organism evidence="7 8">
    <name type="scientific">Gnathostoma spinigerum</name>
    <dbReference type="NCBI Taxonomy" id="75299"/>
    <lineage>
        <taxon>Eukaryota</taxon>
        <taxon>Metazoa</taxon>
        <taxon>Ecdysozoa</taxon>
        <taxon>Nematoda</taxon>
        <taxon>Chromadorea</taxon>
        <taxon>Rhabditida</taxon>
        <taxon>Spirurina</taxon>
        <taxon>Gnathostomatomorpha</taxon>
        <taxon>Gnathostomatoidea</taxon>
        <taxon>Gnathostomatidae</taxon>
        <taxon>Gnathostoma</taxon>
    </lineage>
</organism>
<dbReference type="InterPro" id="IPR011701">
    <property type="entry name" value="MFS"/>
</dbReference>
<dbReference type="PANTHER" id="PTHR11662">
    <property type="entry name" value="SOLUTE CARRIER FAMILY 17"/>
    <property type="match status" value="1"/>
</dbReference>
<feature type="transmembrane region" description="Helical" evidence="5">
    <location>
        <begin position="382"/>
        <end position="401"/>
    </location>
</feature>
<feature type="transmembrane region" description="Helical" evidence="5">
    <location>
        <begin position="121"/>
        <end position="140"/>
    </location>
</feature>
<feature type="transmembrane region" description="Helical" evidence="5">
    <location>
        <begin position="242"/>
        <end position="261"/>
    </location>
</feature>
<evidence type="ECO:0000256" key="4">
    <source>
        <dbReference type="ARBA" id="ARBA00023136"/>
    </source>
</evidence>
<dbReference type="InterPro" id="IPR036259">
    <property type="entry name" value="MFS_trans_sf"/>
</dbReference>
<keyword evidence="3 5" id="KW-1133">Transmembrane helix</keyword>
<dbReference type="FunFam" id="1.20.1250.20:FF:000423">
    <property type="entry name" value="Putative inorganic phosphate cotransporter-like Protein"/>
    <property type="match status" value="1"/>
</dbReference>
<evidence type="ECO:0000256" key="3">
    <source>
        <dbReference type="ARBA" id="ARBA00022989"/>
    </source>
</evidence>
<dbReference type="PANTHER" id="PTHR11662:SF405">
    <property type="entry name" value="PROTEIN CBG12249"/>
    <property type="match status" value="1"/>
</dbReference>
<dbReference type="PROSITE" id="PS50850">
    <property type="entry name" value="MFS"/>
    <property type="match status" value="1"/>
</dbReference>
<evidence type="ECO:0000259" key="6">
    <source>
        <dbReference type="PROSITE" id="PS50850"/>
    </source>
</evidence>
<protein>
    <recommendedName>
        <fullName evidence="6">Major facilitator superfamily (MFS) profile domain-containing protein</fullName>
    </recommendedName>
</protein>
<feature type="transmembrane region" description="Helical" evidence="5">
    <location>
        <begin position="37"/>
        <end position="58"/>
    </location>
</feature>
<evidence type="ECO:0000256" key="1">
    <source>
        <dbReference type="ARBA" id="ARBA00004141"/>
    </source>
</evidence>
<sequence>MPSFDAFSSDVAVRNPSQSYKYDDYESKKPSIFSLRAYRLVIGVMLLFTFYCTTSMRADLGMAMVCMVNASAYSSPETSLKPDLNQSSTRTSQCERMETEKAIASGYNGTLAWNPTMQATLFSATYYGAILTVVPGGILADRFMPNIILLVAVLNYVLISFLTPLLATTNYYGFLTGRIVMGLGEGFVLPTMSSLAARWFPETERSTICAIYTSGNQIATSTVPLIGAALCSSKFLGGWPAIFYLLGCVGTIWACLWVVFVTSSPQDNKWIPNKEKRYLEVSLGKTGKKLAKDPIPWKSIALSLVMLSNWLSTYAANYTATLQQAYLPTYYKEVLYMDIHKNGFYSTMPFLVQLIMKNIFSILSDKLKAWKVVSPTFACKMFQTLGAIVQSFTLLMLAFFIDCTRPTLAVVLFAMNGIGAAAVIPGSMTSLLSVAPTHTGTLIALSMIFGQLANFSATNIVGIINKHGSPEEWSLIFLIAGIINITSGVLFVCFGSADVQPWATPLPRIANNASNQGNELNNATICDENA</sequence>
<proteinExistence type="predicted"/>